<dbReference type="Proteomes" id="UP001271007">
    <property type="component" value="Unassembled WGS sequence"/>
</dbReference>
<dbReference type="Pfam" id="PF02449">
    <property type="entry name" value="Glyco_hydro_42"/>
    <property type="match status" value="1"/>
</dbReference>
<evidence type="ECO:0000313" key="5">
    <source>
        <dbReference type="EMBL" id="KAK3052455.1"/>
    </source>
</evidence>
<keyword evidence="2" id="KW-0326">Glycosidase</keyword>
<dbReference type="GO" id="GO:0004565">
    <property type="term" value="F:beta-galactosidase activity"/>
    <property type="evidence" value="ECO:0007669"/>
    <property type="project" value="InterPro"/>
</dbReference>
<dbReference type="EMBL" id="JAWDJX010000020">
    <property type="protein sequence ID" value="KAK3052455.1"/>
    <property type="molecule type" value="Genomic_DNA"/>
</dbReference>
<feature type="domain" description="Glycoside hydrolase family 42 N-terminal" evidence="3">
    <location>
        <begin position="145"/>
        <end position="189"/>
    </location>
</feature>
<dbReference type="SUPFAM" id="SSF51445">
    <property type="entry name" value="(Trans)glycosidases"/>
    <property type="match status" value="1"/>
</dbReference>
<dbReference type="InterPro" id="IPR013529">
    <property type="entry name" value="Glyco_hydro_42_N"/>
</dbReference>
<gene>
    <name evidence="5" type="ORF">LTR09_006309</name>
</gene>
<dbReference type="GO" id="GO:0005975">
    <property type="term" value="P:carbohydrate metabolic process"/>
    <property type="evidence" value="ECO:0007669"/>
    <property type="project" value="InterPro"/>
</dbReference>
<evidence type="ECO:0000256" key="1">
    <source>
        <dbReference type="ARBA" id="ARBA00022801"/>
    </source>
</evidence>
<comment type="caution">
    <text evidence="5">The sequence shown here is derived from an EMBL/GenBank/DDBJ whole genome shotgun (WGS) entry which is preliminary data.</text>
</comment>
<dbReference type="InterPro" id="IPR017853">
    <property type="entry name" value="GH"/>
</dbReference>
<sequence length="284" mass="31229">MGTRVSWDAGVLTSYNAGTPKEATGGILFPMPESCRQAEVLHEAFPEALPQRGDGVSTNEHTGTPAGDFVPRAREAIIHGDQKNLETPGKYFEAIDSHLSVINMQPQTPHLRETSTSKQLIVNGKPFLMLAAELQNSSLTSAKFMREQWPKLVKANINTVLGCVTWEQIEPTEGTFDFHELDRCIEDLQGGARFLLIGKGFQVRFAHESAPFTGILSFAEEMQADGSLKTLRMLNGDESRSGKFCIMPNDEPDYGGFPICVTIPARRAIAEAEAYALEEHEGCE</sequence>
<name>A0AAJ0GBS4_9PEZI</name>
<evidence type="ECO:0000259" key="3">
    <source>
        <dbReference type="Pfam" id="PF02449"/>
    </source>
</evidence>
<protein>
    <submittedName>
        <fullName evidence="5">Uncharacterized protein</fullName>
    </submittedName>
</protein>
<accession>A0AAJ0GBS4</accession>
<dbReference type="Pfam" id="PF18120">
    <property type="entry name" value="DUF5597"/>
    <property type="match status" value="1"/>
</dbReference>
<dbReference type="Gene3D" id="2.60.220.20">
    <property type="entry name" value="putative beta-Galactosidase from caulobacter crescentus"/>
    <property type="match status" value="1"/>
</dbReference>
<reference evidence="5" key="1">
    <citation type="submission" date="2023-04" db="EMBL/GenBank/DDBJ databases">
        <title>Black Yeasts Isolated from many extreme environments.</title>
        <authorList>
            <person name="Coleine C."/>
            <person name="Stajich J.E."/>
            <person name="Selbmann L."/>
        </authorList>
    </citation>
    <scope>NUCLEOTIDE SEQUENCE</scope>
    <source>
        <strain evidence="5">CCFEE 5312</strain>
    </source>
</reference>
<feature type="domain" description="DUF5597" evidence="4">
    <location>
        <begin position="191"/>
        <end position="244"/>
    </location>
</feature>
<evidence type="ECO:0000256" key="2">
    <source>
        <dbReference type="ARBA" id="ARBA00023295"/>
    </source>
</evidence>
<organism evidence="5 6">
    <name type="scientific">Extremus antarcticus</name>
    <dbReference type="NCBI Taxonomy" id="702011"/>
    <lineage>
        <taxon>Eukaryota</taxon>
        <taxon>Fungi</taxon>
        <taxon>Dikarya</taxon>
        <taxon>Ascomycota</taxon>
        <taxon>Pezizomycotina</taxon>
        <taxon>Dothideomycetes</taxon>
        <taxon>Dothideomycetidae</taxon>
        <taxon>Mycosphaerellales</taxon>
        <taxon>Extremaceae</taxon>
        <taxon>Extremus</taxon>
    </lineage>
</organism>
<evidence type="ECO:0000259" key="4">
    <source>
        <dbReference type="Pfam" id="PF18120"/>
    </source>
</evidence>
<dbReference type="AlphaFoldDB" id="A0AAJ0GBS4"/>
<keyword evidence="1" id="KW-0378">Hydrolase</keyword>
<dbReference type="Gene3D" id="3.20.20.80">
    <property type="entry name" value="Glycosidases"/>
    <property type="match status" value="1"/>
</dbReference>
<keyword evidence="6" id="KW-1185">Reference proteome</keyword>
<proteinExistence type="predicted"/>
<dbReference type="InterPro" id="IPR040719">
    <property type="entry name" value="DUF5597"/>
</dbReference>
<evidence type="ECO:0000313" key="6">
    <source>
        <dbReference type="Proteomes" id="UP001271007"/>
    </source>
</evidence>
<dbReference type="GO" id="GO:0009341">
    <property type="term" value="C:beta-galactosidase complex"/>
    <property type="evidence" value="ECO:0007669"/>
    <property type="project" value="InterPro"/>
</dbReference>